<feature type="transmembrane region" description="Helical" evidence="2">
    <location>
        <begin position="67"/>
        <end position="90"/>
    </location>
</feature>
<keyword evidence="1" id="KW-1188">Viral release from host cell</keyword>
<evidence type="ECO:0000256" key="2">
    <source>
        <dbReference type="SAM" id="Phobius"/>
    </source>
</evidence>
<dbReference type="InterPro" id="IPR006517">
    <property type="entry name" value="Phage_terminase_lsu-like_C"/>
</dbReference>
<feature type="domain" description="Terminase large subunit gp17-like C-terminal" evidence="3">
    <location>
        <begin position="311"/>
        <end position="452"/>
    </location>
</feature>
<evidence type="ECO:0000313" key="5">
    <source>
        <dbReference type="Proteomes" id="UP000235005"/>
    </source>
</evidence>
<evidence type="ECO:0000313" key="4">
    <source>
        <dbReference type="EMBL" id="PLW69450.1"/>
    </source>
</evidence>
<organism evidence="4 5">
    <name type="scientific">Pseudohalioglobus lutimaris</name>
    <dbReference type="NCBI Taxonomy" id="1737061"/>
    <lineage>
        <taxon>Bacteria</taxon>
        <taxon>Pseudomonadati</taxon>
        <taxon>Pseudomonadota</taxon>
        <taxon>Gammaproteobacteria</taxon>
        <taxon>Cellvibrionales</taxon>
        <taxon>Halieaceae</taxon>
        <taxon>Pseudohalioglobus</taxon>
    </lineage>
</organism>
<dbReference type="Pfam" id="PF17289">
    <property type="entry name" value="Terminase_6C"/>
    <property type="match status" value="1"/>
</dbReference>
<dbReference type="OrthoDB" id="9771580at2"/>
<dbReference type="Proteomes" id="UP000235005">
    <property type="component" value="Unassembled WGS sequence"/>
</dbReference>
<evidence type="ECO:0000259" key="3">
    <source>
        <dbReference type="Pfam" id="PF17289"/>
    </source>
</evidence>
<comment type="caution">
    <text evidence="4">The sequence shown here is derived from an EMBL/GenBank/DDBJ whole genome shotgun (WGS) entry which is preliminary data.</text>
</comment>
<name>A0A2N5X4P6_9GAMM</name>
<keyword evidence="2" id="KW-0812">Transmembrane</keyword>
<reference evidence="4 5" key="1">
    <citation type="submission" date="2018-01" db="EMBL/GenBank/DDBJ databases">
        <title>The draft genome sequence of Halioglobus lutimaris HF004.</title>
        <authorList>
            <person name="Du Z.-J."/>
            <person name="Shi M.-J."/>
        </authorList>
    </citation>
    <scope>NUCLEOTIDE SEQUENCE [LARGE SCALE GENOMIC DNA]</scope>
    <source>
        <strain evidence="4 5">HF004</strain>
    </source>
</reference>
<accession>A0A2N5X4P6</accession>
<dbReference type="NCBIfam" id="TIGR01630">
    <property type="entry name" value="psiM2_ORF9"/>
    <property type="match status" value="1"/>
</dbReference>
<evidence type="ECO:0000256" key="1">
    <source>
        <dbReference type="ARBA" id="ARBA00022612"/>
    </source>
</evidence>
<dbReference type="InterPro" id="IPR027417">
    <property type="entry name" value="P-loop_NTPase"/>
</dbReference>
<dbReference type="EMBL" id="PKUS01000007">
    <property type="protein sequence ID" value="PLW69450.1"/>
    <property type="molecule type" value="Genomic_DNA"/>
</dbReference>
<sequence>MSEMNTSDPQGLLQELKRRKDALDSLAGFREFMHPSGHVDFQFPHAEHHEIMAAAFERVMRGETLRLMLMLPFASAKSTLLIQFALWWLARNPYHHILRVSATQSLSERFARRCRAAIQEKEFNMLSGTTLSSDVQSVANFATTAGGGITSAGVGTSIIGLRSNLNLLDDPVASWEQAHSESQRQAQIDWYFSEMRSRLVPGAPEIIVSTRWHHDDLMGHILRSEEADTWTILRIPMECDDPATDPLGRAFGERMWPEWYTEQMVMEAKRDPERWSGSFQQTPLRTEGDFLNPDDFEIIEEAPENMGRYGALDLAMTEKQSADATVIGCAGMDADGNLIILDMQWDRCSPEKTLENLIQAHEKWKFSECLVEDSPAEKVFRDLAHKYFRMNGKIIPLMKMPTRGRDKMQRAQSFRGLAKMGTVKLLRGPWNADFIRECTEFPYGKHDDAVDVAALFGQRAAKMSTHTSVKPMKRPMRFATQLGEDGRAYTTQTLDELWEENDDVSWREKLVRI</sequence>
<dbReference type="InterPro" id="IPR035421">
    <property type="entry name" value="Terminase_6C"/>
</dbReference>
<protein>
    <recommendedName>
        <fullName evidence="3">Terminase large subunit gp17-like C-terminal domain-containing protein</fullName>
    </recommendedName>
</protein>
<gene>
    <name evidence="4" type="ORF">C0039_07950</name>
</gene>
<dbReference type="Gene3D" id="3.30.420.240">
    <property type="match status" value="1"/>
</dbReference>
<dbReference type="RefSeq" id="WP_101517775.1">
    <property type="nucleotide sequence ID" value="NZ_PKUS01000007.1"/>
</dbReference>
<dbReference type="AlphaFoldDB" id="A0A2N5X4P6"/>
<keyword evidence="5" id="KW-1185">Reference proteome</keyword>
<keyword evidence="2" id="KW-0472">Membrane</keyword>
<keyword evidence="2" id="KW-1133">Transmembrane helix</keyword>
<dbReference type="Gene3D" id="3.40.50.300">
    <property type="entry name" value="P-loop containing nucleotide triphosphate hydrolases"/>
    <property type="match status" value="1"/>
</dbReference>
<proteinExistence type="predicted"/>